<accession>A0A183BQS6</accession>
<keyword evidence="2" id="KW-1185">Reference proteome</keyword>
<reference evidence="2" key="1">
    <citation type="submission" date="2013-12" db="EMBL/GenBank/DDBJ databases">
        <authorList>
            <person name="Aslett M."/>
        </authorList>
    </citation>
    <scope>NUCLEOTIDE SEQUENCE [LARGE SCALE GENOMIC DNA]</scope>
    <source>
        <strain evidence="2">Lindley</strain>
    </source>
</reference>
<dbReference type="Proteomes" id="UP000050741">
    <property type="component" value="Unassembled WGS sequence"/>
</dbReference>
<keyword evidence="1" id="KW-0732">Signal</keyword>
<organism evidence="2 3">
    <name type="scientific">Globodera pallida</name>
    <name type="common">Potato cyst nematode worm</name>
    <name type="synonym">Heterodera pallida</name>
    <dbReference type="NCBI Taxonomy" id="36090"/>
    <lineage>
        <taxon>Eukaryota</taxon>
        <taxon>Metazoa</taxon>
        <taxon>Ecdysozoa</taxon>
        <taxon>Nematoda</taxon>
        <taxon>Chromadorea</taxon>
        <taxon>Rhabditida</taxon>
        <taxon>Tylenchina</taxon>
        <taxon>Tylenchomorpha</taxon>
        <taxon>Tylenchoidea</taxon>
        <taxon>Heteroderidae</taxon>
        <taxon>Heteroderinae</taxon>
        <taxon>Globodera</taxon>
    </lineage>
</organism>
<feature type="signal peptide" evidence="1">
    <location>
        <begin position="1"/>
        <end position="23"/>
    </location>
</feature>
<proteinExistence type="predicted"/>
<dbReference type="WBParaSite" id="GPLIN_000296200">
    <property type="protein sequence ID" value="GPLIN_000296200"/>
    <property type="gene ID" value="GPLIN_000296200"/>
</dbReference>
<protein>
    <submittedName>
        <fullName evidence="3">Secreted protein</fullName>
    </submittedName>
</protein>
<evidence type="ECO:0000256" key="1">
    <source>
        <dbReference type="SAM" id="SignalP"/>
    </source>
</evidence>
<evidence type="ECO:0000313" key="3">
    <source>
        <dbReference type="WBParaSite" id="GPLIN_000296200"/>
    </source>
</evidence>
<evidence type="ECO:0000313" key="2">
    <source>
        <dbReference type="Proteomes" id="UP000050741"/>
    </source>
</evidence>
<reference evidence="3" key="3">
    <citation type="submission" date="2016-06" db="UniProtKB">
        <authorList>
            <consortium name="WormBaseParasite"/>
        </authorList>
    </citation>
    <scope>IDENTIFICATION</scope>
</reference>
<name>A0A183BQS6_GLOPA</name>
<dbReference type="AlphaFoldDB" id="A0A183BQS6"/>
<reference evidence="2" key="2">
    <citation type="submission" date="2014-05" db="EMBL/GenBank/DDBJ databases">
        <title>The genome and life-stage specific transcriptomes of Globodera pallida elucidate key aspects of plant parasitism by a cyst nematode.</title>
        <authorList>
            <person name="Cotton J.A."/>
            <person name="Lilley C.J."/>
            <person name="Jones L.M."/>
            <person name="Kikuchi T."/>
            <person name="Reid A.J."/>
            <person name="Thorpe P."/>
            <person name="Tsai I.J."/>
            <person name="Beasley H."/>
            <person name="Blok V."/>
            <person name="Cock P.J.A."/>
            <person name="Van den Akker S.E."/>
            <person name="Holroyd N."/>
            <person name="Hunt M."/>
            <person name="Mantelin S."/>
            <person name="Naghra H."/>
            <person name="Pain A."/>
            <person name="Palomares-Rius J.E."/>
            <person name="Zarowiecki M."/>
            <person name="Berriman M."/>
            <person name="Jones J.T."/>
            <person name="Urwin P.E."/>
        </authorList>
    </citation>
    <scope>NUCLEOTIDE SEQUENCE [LARGE SCALE GENOMIC DNA]</scope>
    <source>
        <strain evidence="2">Lindley</strain>
    </source>
</reference>
<feature type="chain" id="PRO_5008146495" evidence="1">
    <location>
        <begin position="24"/>
        <end position="79"/>
    </location>
</feature>
<sequence>MAPLPTLFALLCSVAVLLVLCDGKIFTDANDNDLYKERQRPAKTSQSYQMITPDQASGSSMFTLNRSLFSVCAGKNAPA</sequence>